<dbReference type="Proteomes" id="UP000067708">
    <property type="component" value="Chromosome"/>
</dbReference>
<evidence type="ECO:0000313" key="3">
    <source>
        <dbReference type="Proteomes" id="UP000067708"/>
    </source>
</evidence>
<dbReference type="HOGENOM" id="CLU_1480917_0_0_11"/>
<dbReference type="STRING" id="529884.Rhola_00009200"/>
<dbReference type="AlphaFoldDB" id="A0A060JGS5"/>
<organism evidence="2 3">
    <name type="scientific">Rhodoluna lacicola</name>
    <dbReference type="NCBI Taxonomy" id="529884"/>
    <lineage>
        <taxon>Bacteria</taxon>
        <taxon>Bacillati</taxon>
        <taxon>Actinomycetota</taxon>
        <taxon>Actinomycetes</taxon>
        <taxon>Micrococcales</taxon>
        <taxon>Microbacteriaceae</taxon>
        <taxon>Luna cluster</taxon>
        <taxon>Luna-1 subcluster</taxon>
        <taxon>Rhodoluna</taxon>
    </lineage>
</organism>
<feature type="region of interest" description="Disordered" evidence="1">
    <location>
        <begin position="163"/>
        <end position="182"/>
    </location>
</feature>
<evidence type="ECO:0000256" key="1">
    <source>
        <dbReference type="SAM" id="MobiDB-lite"/>
    </source>
</evidence>
<dbReference type="EMBL" id="CP007490">
    <property type="protein sequence ID" value="AIC47722.1"/>
    <property type="molecule type" value="Genomic_DNA"/>
</dbReference>
<dbReference type="OrthoDB" id="4401005at2"/>
<accession>A0A060JGS5</accession>
<dbReference type="KEGG" id="rla:Rhola_00009200"/>
<gene>
    <name evidence="2" type="ORF">Rhola_00009200</name>
</gene>
<protein>
    <submittedName>
        <fullName evidence="2">Uncharacterized protein</fullName>
    </submittedName>
</protein>
<proteinExistence type="predicted"/>
<dbReference type="RefSeq" id="WP_051636276.1">
    <property type="nucleotide sequence ID" value="NZ_CP007490.1"/>
</dbReference>
<reference evidence="2 3" key="1">
    <citation type="journal article" date="2014" name="Int. J. Syst. Evol. Microbiol.">
        <title>Rhodoluna lacicola gen. nov., sp. nov., a planktonic freshwater bacterium with stream-lined genome.</title>
        <authorList>
            <person name="Hahn M."/>
            <person name="Schmidt J."/>
            <person name="Taipale S.J."/>
            <person name="Doolittle W.F."/>
            <person name="Koll U."/>
        </authorList>
    </citation>
    <scope>NUCLEOTIDE SEQUENCE [LARGE SCALE GENOMIC DNA]</scope>
    <source>
        <strain evidence="2 3">MWH-Ta8</strain>
    </source>
</reference>
<name>A0A060JGS5_9MICO</name>
<keyword evidence="3" id="KW-1185">Reference proteome</keyword>
<evidence type="ECO:0000313" key="2">
    <source>
        <dbReference type="EMBL" id="AIC47722.1"/>
    </source>
</evidence>
<sequence>MISVPFRAVLISLIALVAIGGLVATNGERPVGQNSEQAVFEGACTDQGTTLLIDFGPLSGRDPITRCVTGFTGTGWELFGAAGIKVTGTSEYPEAFVCRLEDFPAASIEDCLGTPGIKNGSWAYFYATRKTDASSWSRSPVGAASRMPGCGESEGWLFVEPGKNQQPNSPSISTKPTVFTCN</sequence>